<dbReference type="EC" id="3.1.3.16" evidence="5"/>
<keyword evidence="8" id="KW-0378">Hydrolase</keyword>
<dbReference type="InterPro" id="IPR020422">
    <property type="entry name" value="TYR_PHOSPHATASE_DUAL_dom"/>
</dbReference>
<dbReference type="Proteomes" id="UP000261580">
    <property type="component" value="Unassembled WGS sequence"/>
</dbReference>
<evidence type="ECO:0000256" key="15">
    <source>
        <dbReference type="ARBA" id="ARBA00067363"/>
    </source>
</evidence>
<dbReference type="PANTHER" id="PTHR45864">
    <property type="entry name" value="SLINGSHOT PROTEIN PHOSPHATASE HOMOLOG"/>
    <property type="match status" value="1"/>
</dbReference>
<evidence type="ECO:0000256" key="9">
    <source>
        <dbReference type="ARBA" id="ARBA00022912"/>
    </source>
</evidence>
<keyword evidence="9" id="KW-0904">Protein phosphatase</keyword>
<dbReference type="Gene3D" id="3.90.190.10">
    <property type="entry name" value="Protein tyrosine phosphatase superfamily"/>
    <property type="match status" value="1"/>
</dbReference>
<evidence type="ECO:0000256" key="2">
    <source>
        <dbReference type="ARBA" id="ARBA00004245"/>
    </source>
</evidence>
<dbReference type="Pfam" id="PF08766">
    <property type="entry name" value="DEK_C"/>
    <property type="match status" value="1"/>
</dbReference>
<keyword evidence="11" id="KW-0009">Actin-binding</keyword>
<evidence type="ECO:0000259" key="19">
    <source>
        <dbReference type="PROSITE" id="PS50056"/>
    </source>
</evidence>
<dbReference type="InterPro" id="IPR029021">
    <property type="entry name" value="Prot-tyrosine_phosphatase-like"/>
</dbReference>
<comment type="subcellular location">
    <subcellularLocation>
        <location evidence="3">Cleavage furrow</location>
    </subcellularLocation>
    <subcellularLocation>
        <location evidence="2">Cytoplasm</location>
        <location evidence="2">Cytoskeleton</location>
    </subcellularLocation>
    <subcellularLocation>
        <location evidence="1">Midbody</location>
    </subcellularLocation>
</comment>
<dbReference type="SMART" id="SM00195">
    <property type="entry name" value="DSPc"/>
    <property type="match status" value="1"/>
</dbReference>
<dbReference type="GeneTree" id="ENSGT00940000156133"/>
<dbReference type="AlphaFoldDB" id="A0A3Q4GTH9"/>
<reference evidence="21" key="1">
    <citation type="submission" date="2025-08" db="UniProtKB">
        <authorList>
            <consortium name="Ensembl"/>
        </authorList>
    </citation>
    <scope>IDENTIFICATION</scope>
</reference>
<evidence type="ECO:0000256" key="4">
    <source>
        <dbReference type="ARBA" id="ARBA00009580"/>
    </source>
</evidence>
<dbReference type="PROSITE" id="PS51998">
    <property type="entry name" value="DEK_C"/>
    <property type="match status" value="1"/>
</dbReference>
<keyword evidence="6" id="KW-0963">Cytoplasm</keyword>
<keyword evidence="7" id="KW-0597">Phosphoprotein</keyword>
<dbReference type="Pfam" id="PF23040">
    <property type="entry name" value="PH_SSH1-like_1st"/>
    <property type="match status" value="1"/>
</dbReference>
<dbReference type="GO" id="GO:0005856">
    <property type="term" value="C:cytoskeleton"/>
    <property type="evidence" value="ECO:0007669"/>
    <property type="project" value="UniProtKB-SubCell"/>
</dbReference>
<dbReference type="Bgee" id="ENSNBRG00000008109">
    <property type="expression patterns" value="Expressed in camera-type eye and 4 other cell types or tissues"/>
</dbReference>
<dbReference type="PROSITE" id="PS50054">
    <property type="entry name" value="TYR_PHOSPHATASE_DUAL"/>
    <property type="match status" value="1"/>
</dbReference>
<evidence type="ECO:0000313" key="22">
    <source>
        <dbReference type="Proteomes" id="UP000261580"/>
    </source>
</evidence>
<evidence type="ECO:0000256" key="7">
    <source>
        <dbReference type="ARBA" id="ARBA00022553"/>
    </source>
</evidence>
<dbReference type="Ensembl" id="ENSNBRT00000010745.1">
    <property type="protein sequence ID" value="ENSNBRP00000010453.1"/>
    <property type="gene ID" value="ENSNBRG00000008109.1"/>
</dbReference>
<evidence type="ECO:0000256" key="3">
    <source>
        <dbReference type="ARBA" id="ARBA00004626"/>
    </source>
</evidence>
<reference evidence="21" key="2">
    <citation type="submission" date="2025-09" db="UniProtKB">
        <authorList>
            <consortium name="Ensembl"/>
        </authorList>
    </citation>
    <scope>IDENTIFICATION</scope>
</reference>
<evidence type="ECO:0000256" key="16">
    <source>
        <dbReference type="ARBA" id="ARBA00076772"/>
    </source>
</evidence>
<evidence type="ECO:0000256" key="13">
    <source>
        <dbReference type="ARBA" id="ARBA00048336"/>
    </source>
</evidence>
<dbReference type="STRING" id="32507.ENSNBRP00000010453"/>
<feature type="compositionally biased region" description="Polar residues" evidence="17">
    <location>
        <begin position="611"/>
        <end position="626"/>
    </location>
</feature>
<dbReference type="OMA" id="EVENFFP"/>
<dbReference type="GO" id="GO:0030496">
    <property type="term" value="C:midbody"/>
    <property type="evidence" value="ECO:0007669"/>
    <property type="project" value="UniProtKB-SubCell"/>
</dbReference>
<dbReference type="Pfam" id="PF00782">
    <property type="entry name" value="DSPc"/>
    <property type="match status" value="1"/>
</dbReference>
<keyword evidence="22" id="KW-1185">Reference proteome</keyword>
<evidence type="ECO:0000256" key="5">
    <source>
        <dbReference type="ARBA" id="ARBA00013081"/>
    </source>
</evidence>
<evidence type="ECO:0000256" key="12">
    <source>
        <dbReference type="ARBA" id="ARBA00023212"/>
    </source>
</evidence>
<comment type="catalytic activity">
    <reaction evidence="13">
        <text>O-phospho-L-threonyl-[protein] + H2O = L-threonyl-[protein] + phosphate</text>
        <dbReference type="Rhea" id="RHEA:47004"/>
        <dbReference type="Rhea" id="RHEA-COMP:11060"/>
        <dbReference type="Rhea" id="RHEA-COMP:11605"/>
        <dbReference type="ChEBI" id="CHEBI:15377"/>
        <dbReference type="ChEBI" id="CHEBI:30013"/>
        <dbReference type="ChEBI" id="CHEBI:43474"/>
        <dbReference type="ChEBI" id="CHEBI:61977"/>
        <dbReference type="EC" id="3.1.3.16"/>
    </reaction>
</comment>
<dbReference type="PANTHER" id="PTHR45864:SF5">
    <property type="entry name" value="PROTEIN PHOSPHATASE SLINGSHOT HOMOLOG 1"/>
    <property type="match status" value="1"/>
</dbReference>
<dbReference type="SUPFAM" id="SSF52799">
    <property type="entry name" value="(Phosphotyrosine protein) phosphatases II"/>
    <property type="match status" value="1"/>
</dbReference>
<dbReference type="GO" id="GO:0003779">
    <property type="term" value="F:actin binding"/>
    <property type="evidence" value="ECO:0007669"/>
    <property type="project" value="UniProtKB-KW"/>
</dbReference>
<dbReference type="InterPro" id="IPR000340">
    <property type="entry name" value="Dual-sp_phosphatase_cat-dom"/>
</dbReference>
<evidence type="ECO:0000256" key="10">
    <source>
        <dbReference type="ARBA" id="ARBA00022990"/>
    </source>
</evidence>
<dbReference type="FunFam" id="3.90.190.10:FF:000004">
    <property type="entry name" value="Protein phosphatase Slingshot homolog 2"/>
    <property type="match status" value="1"/>
</dbReference>
<organism evidence="21 22">
    <name type="scientific">Neolamprologus brichardi</name>
    <name type="common">Fairy cichlid</name>
    <name type="synonym">Lamprologus brichardi</name>
    <dbReference type="NCBI Taxonomy" id="32507"/>
    <lineage>
        <taxon>Eukaryota</taxon>
        <taxon>Metazoa</taxon>
        <taxon>Chordata</taxon>
        <taxon>Craniata</taxon>
        <taxon>Vertebrata</taxon>
        <taxon>Euteleostomi</taxon>
        <taxon>Actinopterygii</taxon>
        <taxon>Neopterygii</taxon>
        <taxon>Teleostei</taxon>
        <taxon>Neoteleostei</taxon>
        <taxon>Acanthomorphata</taxon>
        <taxon>Ovalentaria</taxon>
        <taxon>Cichlomorphae</taxon>
        <taxon>Cichliformes</taxon>
        <taxon>Cichlidae</taxon>
        <taxon>African cichlids</taxon>
        <taxon>Pseudocrenilabrinae</taxon>
        <taxon>Lamprologini</taxon>
        <taxon>Neolamprologus</taxon>
    </lineage>
</organism>
<keyword evidence="12" id="KW-0206">Cytoskeleton</keyword>
<dbReference type="FunFam" id="1.10.10.60:FF:000423">
    <property type="entry name" value="Slingshot protein phosphatase 1a"/>
    <property type="match status" value="1"/>
</dbReference>
<dbReference type="GO" id="GO:0032154">
    <property type="term" value="C:cleavage furrow"/>
    <property type="evidence" value="ECO:0007669"/>
    <property type="project" value="UniProtKB-SubCell"/>
</dbReference>
<dbReference type="InterPro" id="IPR016130">
    <property type="entry name" value="Tyr_Pase_AS"/>
</dbReference>
<dbReference type="GO" id="GO:0030837">
    <property type="term" value="P:negative regulation of actin filament polymerization"/>
    <property type="evidence" value="ECO:0007669"/>
    <property type="project" value="InterPro"/>
</dbReference>
<evidence type="ECO:0000256" key="6">
    <source>
        <dbReference type="ARBA" id="ARBA00022490"/>
    </source>
</evidence>
<name>A0A3Q4GTH9_NEOBR</name>
<dbReference type="GO" id="GO:0004722">
    <property type="term" value="F:protein serine/threonine phosphatase activity"/>
    <property type="evidence" value="ECO:0007669"/>
    <property type="project" value="UniProtKB-EC"/>
</dbReference>
<evidence type="ECO:0000259" key="20">
    <source>
        <dbReference type="PROSITE" id="PS51998"/>
    </source>
</evidence>
<feature type="domain" description="DEK-C" evidence="20">
    <location>
        <begin position="226"/>
        <end position="281"/>
    </location>
</feature>
<evidence type="ECO:0000313" key="21">
    <source>
        <dbReference type="Ensembl" id="ENSNBRP00000010453.1"/>
    </source>
</evidence>
<evidence type="ECO:0000256" key="1">
    <source>
        <dbReference type="ARBA" id="ARBA00004214"/>
    </source>
</evidence>
<dbReference type="SUPFAM" id="SSF109715">
    <property type="entry name" value="DEK C-terminal domain"/>
    <property type="match status" value="1"/>
</dbReference>
<sequence>PALATLRKDSYCPIHLSESFFMVKGAALFLQQGSSHQGQKAHPHHKHAGDLPQHLQVMINILRSEDRIKLAVRLESAWSDRVRYMVVVYTSGRQDTEENILLGIDFTNKDCKSCSIGMVLPLWSDTKIHLDGDGGFTVNTAGRTHVFKPVSVQAMWSALQVLHKACEVSRRYNYFPGGMALTWMGYYESCIASDQSCINEWNAMKDLETTRPDSPTMFVDKPSERERTECLIKAKLRSIMTCQDLENVTSKQIRTELEQHMNCNLKEYKEFIDNEMLLILGQMDKATLIFDHVYLGSEWNASNLEELQESGVAYILNVTREIDNFFPGTFSYHNIRVYDEEATDLLAHWNDTYNFIVKAKKNRSKCLVHCKMGVSRSASTVIAYAMKEYGWSLEKAYNFVKQKRSITRPNPAFMRQLAEYEGILDASKQRHNKLWHPDGDCEMAEGQQGMAQCCRGEEGGILTPDPGMSPCCEEALSDKGAACPSPCRTVPLENDPKVFIEIEDVERDALLDDEAFDGREGLPLPHFGPTAEGTAAQTCSRGPEPLEELRLRLEFSTVEEEDEEDVQKEEAEMEVLMQPDDGGGGETQDVEVEGNGMDLASLNENSNNNNHFSTPRNYNVSLKNEV</sequence>
<comment type="function">
    <text evidence="14">Protein phosphatase which regulates actin filament dynamics. Dephosphorylates and activates the actin binding/depolymerizing factor cofilin, which subsequently binds to actin filaments and stimulates their disassembly. Inhibitory phosphorylation of cofilin is mediated by LIMK1, which may also be dephosphorylated and inactivated by this protein.</text>
</comment>
<dbReference type="InterPro" id="IPR043587">
    <property type="entry name" value="Phosphatase_SSH-like"/>
</dbReference>
<evidence type="ECO:0000256" key="11">
    <source>
        <dbReference type="ARBA" id="ARBA00023203"/>
    </source>
</evidence>
<evidence type="ECO:0000256" key="8">
    <source>
        <dbReference type="ARBA" id="ARBA00022801"/>
    </source>
</evidence>
<protein>
    <recommendedName>
        <fullName evidence="15">Protein phosphatase Slingshot homolog 1</fullName>
        <ecNumber evidence="5">3.1.3.16</ecNumber>
    </recommendedName>
    <alternativeName>
        <fullName evidence="16">SSH-like protein 1</fullName>
    </alternativeName>
</protein>
<dbReference type="CDD" id="cd11652">
    <property type="entry name" value="SSH-N"/>
    <property type="match status" value="1"/>
</dbReference>
<keyword evidence="10" id="KW-0007">Acetylation</keyword>
<feature type="region of interest" description="Disordered" evidence="17">
    <location>
        <begin position="598"/>
        <end position="626"/>
    </location>
</feature>
<dbReference type="Gene3D" id="1.10.10.60">
    <property type="entry name" value="Homeodomain-like"/>
    <property type="match status" value="1"/>
</dbReference>
<evidence type="ECO:0000256" key="14">
    <source>
        <dbReference type="ARBA" id="ARBA00056712"/>
    </source>
</evidence>
<dbReference type="InterPro" id="IPR000387">
    <property type="entry name" value="Tyr_Pase_dom"/>
</dbReference>
<dbReference type="InterPro" id="IPR014876">
    <property type="entry name" value="DEK_C"/>
</dbReference>
<evidence type="ECO:0000259" key="18">
    <source>
        <dbReference type="PROSITE" id="PS50054"/>
    </source>
</evidence>
<accession>A0A3Q4GTH9</accession>
<feature type="domain" description="Tyrosine specific protein phosphatases" evidence="19">
    <location>
        <begin position="347"/>
        <end position="404"/>
    </location>
</feature>
<dbReference type="InterPro" id="IPR043588">
    <property type="entry name" value="SSH-N"/>
</dbReference>
<comment type="similarity">
    <text evidence="4">Belongs to the protein-tyrosine phosphatase family.</text>
</comment>
<proteinExistence type="inferred from homology"/>
<feature type="domain" description="Tyrosine-protein phosphatase" evidence="18">
    <location>
        <begin position="285"/>
        <end position="426"/>
    </location>
</feature>
<evidence type="ECO:0000256" key="17">
    <source>
        <dbReference type="SAM" id="MobiDB-lite"/>
    </source>
</evidence>
<dbReference type="PROSITE" id="PS00383">
    <property type="entry name" value="TYR_PHOSPHATASE_1"/>
    <property type="match status" value="1"/>
</dbReference>
<dbReference type="PROSITE" id="PS50056">
    <property type="entry name" value="TYR_PHOSPHATASE_2"/>
    <property type="match status" value="1"/>
</dbReference>